<feature type="domain" description="Transposase IS200-like" evidence="1">
    <location>
        <begin position="8"/>
        <end position="169"/>
    </location>
</feature>
<dbReference type="SMART" id="SM01321">
    <property type="entry name" value="Y1_Tnp"/>
    <property type="match status" value="1"/>
</dbReference>
<dbReference type="Proteomes" id="UP000609651">
    <property type="component" value="Unassembled WGS sequence"/>
</dbReference>
<name>A0ABX1VFI4_9PLAN</name>
<comment type="caution">
    <text evidence="2">The sequence shown here is derived from an EMBL/GenBank/DDBJ whole genome shotgun (WGS) entry which is preliminary data.</text>
</comment>
<dbReference type="Gene3D" id="3.30.70.1290">
    <property type="entry name" value="Transposase IS200-like"/>
    <property type="match status" value="1"/>
</dbReference>
<dbReference type="EMBL" id="WTPX01000059">
    <property type="protein sequence ID" value="NNJ26027.1"/>
    <property type="molecule type" value="Genomic_DNA"/>
</dbReference>
<dbReference type="InterPro" id="IPR002686">
    <property type="entry name" value="Transposase_17"/>
</dbReference>
<dbReference type="Pfam" id="PF01797">
    <property type="entry name" value="Y1_Tnp"/>
    <property type="match status" value="1"/>
</dbReference>
<dbReference type="SUPFAM" id="SSF143422">
    <property type="entry name" value="Transposase IS200-like"/>
    <property type="match status" value="1"/>
</dbReference>
<evidence type="ECO:0000313" key="2">
    <source>
        <dbReference type="EMBL" id="NNJ26027.1"/>
    </source>
</evidence>
<reference evidence="2 3" key="1">
    <citation type="journal article" date="2020" name="Syst. Appl. Microbiol.">
        <title>Alienimonas chondri sp. nov., a novel planctomycete isolated from the biofilm of the red alga Chondrus crispus.</title>
        <authorList>
            <person name="Vitorino I."/>
            <person name="Albuquerque L."/>
            <person name="Wiegand S."/>
            <person name="Kallscheuer N."/>
            <person name="da Costa M.S."/>
            <person name="Lobo-da-Cunha A."/>
            <person name="Jogler C."/>
            <person name="Lage O.M."/>
        </authorList>
    </citation>
    <scope>NUCLEOTIDE SEQUENCE [LARGE SCALE GENOMIC DNA]</scope>
    <source>
        <strain evidence="2 3">LzC2</strain>
    </source>
</reference>
<gene>
    <name evidence="2" type="ORF">LzC2_21060</name>
</gene>
<organism evidence="2 3">
    <name type="scientific">Alienimonas chondri</name>
    <dbReference type="NCBI Taxonomy" id="2681879"/>
    <lineage>
        <taxon>Bacteria</taxon>
        <taxon>Pseudomonadati</taxon>
        <taxon>Planctomycetota</taxon>
        <taxon>Planctomycetia</taxon>
        <taxon>Planctomycetales</taxon>
        <taxon>Planctomycetaceae</taxon>
        <taxon>Alienimonas</taxon>
    </lineage>
</organism>
<dbReference type="InterPro" id="IPR036515">
    <property type="entry name" value="Transposase_17_sf"/>
</dbReference>
<protein>
    <recommendedName>
        <fullName evidence="1">Transposase IS200-like domain-containing protein</fullName>
    </recommendedName>
</protein>
<keyword evidence="3" id="KW-1185">Reference proteome</keyword>
<accession>A0ABX1VFI4</accession>
<proteinExistence type="predicted"/>
<evidence type="ECO:0000313" key="3">
    <source>
        <dbReference type="Proteomes" id="UP000609651"/>
    </source>
</evidence>
<sequence length="190" mass="21959">MLFDCDRVWFLTWTLYGRWLPGDPRGFVGTVRERRPGDRNGPRERHNQLQTEYDRAMPGLRRSARQSMTEPPARLNSALASVLRTQFAETAEVRDWRLFAGAIMADHVHLLVGVCGDPDPSMLMRDFKSYGSRALNRLHRRRWWTQSGSTRKKSDRRAVLAAARYTRDQRDALEVRLDGEIALALAKFDS</sequence>
<evidence type="ECO:0000259" key="1">
    <source>
        <dbReference type="SMART" id="SM01321"/>
    </source>
</evidence>